<keyword evidence="1" id="KW-0134">Cell wall</keyword>
<dbReference type="Pfam" id="PF00746">
    <property type="entry name" value="Gram_pos_anchor"/>
    <property type="match status" value="1"/>
</dbReference>
<evidence type="ECO:0000259" key="9">
    <source>
        <dbReference type="Pfam" id="PF17802"/>
    </source>
</evidence>
<dbReference type="Gene3D" id="2.60.40.740">
    <property type="match status" value="1"/>
</dbReference>
<evidence type="ECO:0000259" key="8">
    <source>
        <dbReference type="Pfam" id="PF16569"/>
    </source>
</evidence>
<protein>
    <submittedName>
        <fullName evidence="10">Cna protein B-type domain protein</fullName>
    </submittedName>
</protein>
<gene>
    <name evidence="10" type="ORF">CILFYP54_01370</name>
</gene>
<keyword evidence="3 6" id="KW-0732">Signal</keyword>
<evidence type="ECO:0000256" key="4">
    <source>
        <dbReference type="ARBA" id="ARBA00023088"/>
    </source>
</evidence>
<dbReference type="RefSeq" id="WP_156848216.1">
    <property type="nucleotide sequence ID" value="NZ_CACRTN010000010.1"/>
</dbReference>
<dbReference type="Gene3D" id="2.60.40.10">
    <property type="entry name" value="Immunoglobulins"/>
    <property type="match status" value="1"/>
</dbReference>
<proteinExistence type="predicted"/>
<dbReference type="NCBIfam" id="TIGR01167">
    <property type="entry name" value="LPXTG_anchor"/>
    <property type="match status" value="1"/>
</dbReference>
<dbReference type="GO" id="GO:0005975">
    <property type="term" value="P:carbohydrate metabolic process"/>
    <property type="evidence" value="ECO:0007669"/>
    <property type="project" value="UniProtKB-ARBA"/>
</dbReference>
<feature type="domain" description="SpaA-like prealbumin fold" evidence="9">
    <location>
        <begin position="371"/>
        <end position="469"/>
    </location>
</feature>
<dbReference type="InterPro" id="IPR041033">
    <property type="entry name" value="SpaA_PFL_dom_1"/>
</dbReference>
<keyword evidence="5" id="KW-1133">Transmembrane helix</keyword>
<keyword evidence="5" id="KW-0812">Transmembrane</keyword>
<evidence type="ECO:0000256" key="1">
    <source>
        <dbReference type="ARBA" id="ARBA00022512"/>
    </source>
</evidence>
<keyword evidence="5" id="KW-0472">Membrane</keyword>
<evidence type="ECO:0000256" key="2">
    <source>
        <dbReference type="ARBA" id="ARBA00022525"/>
    </source>
</evidence>
<feature type="domain" description="Gram-positive cocci surface proteins LPxTG" evidence="7">
    <location>
        <begin position="509"/>
        <end position="543"/>
    </location>
</feature>
<accession>A0A6N2Z276</accession>
<evidence type="ECO:0000256" key="6">
    <source>
        <dbReference type="SAM" id="SignalP"/>
    </source>
</evidence>
<dbReference type="NCBIfam" id="TIGR04226">
    <property type="entry name" value="RrgB_K2N_iso_D2"/>
    <property type="match status" value="1"/>
</dbReference>
<evidence type="ECO:0000256" key="5">
    <source>
        <dbReference type="SAM" id="Phobius"/>
    </source>
</evidence>
<reference evidence="10" key="1">
    <citation type="submission" date="2019-11" db="EMBL/GenBank/DDBJ databases">
        <authorList>
            <person name="Feng L."/>
        </authorList>
    </citation>
    <scope>NUCLEOTIDE SEQUENCE</scope>
    <source>
        <strain evidence="10">CintestinalisLFYP54</strain>
    </source>
</reference>
<dbReference type="InterPro" id="IPR013783">
    <property type="entry name" value="Ig-like_fold"/>
</dbReference>
<dbReference type="InterPro" id="IPR019931">
    <property type="entry name" value="LPXTG_anchor"/>
</dbReference>
<sequence length="549" mass="57753">MKTMTKRIASMALAVMMAVVMLASAVPTKAFAADPTGSLTVNGPAGMEGKKVYAVKMFDSEGAQDTGFTYKLNTAWGTFFQDLDETTMNDLSGDALSAAAYDYVLNLKDTAVVEFAKEAVDYARGTGKDTLFSLTTTAQADASDTGATATFTGLAYGYYLVYPAQGSTSVDRHTDAMLVNIPKNDEWNIKSEYPTVDKSIVENPTGGLDGIGAPKPGVNGQSANVGDTLTFKLESTVPDMTGYTDYTFKLHDILSKGLTLLDSVANPKVVVKIDGKKLDGANFTASATTEQSGGTKLTIDLSTYLTVNKSFAGKKIEVYYQAKVNDQAVIGNPNTNDAYVEYTTEPGKTENGVHDKTNTYTFGFTLDKRAGAEDGKALAGAEFKVHADANGNGTYDAGVDTVVKFSQGTGDNSGKWVVSENGQDTVATPANGKLELAGFAAGTYFVEETKAPKGYNKLNAPIKVVISAEVAEDGSLTSHVIDYGDQANGQTDAQGTTTNHNGGHSIVIVNKAGTQLPETGGMGTIIFTLVGAAAIGYGIYRKRTAKTVA</sequence>
<feature type="chain" id="PRO_5026985707" evidence="6">
    <location>
        <begin position="33"/>
        <end position="549"/>
    </location>
</feature>
<dbReference type="InterPro" id="IPR026466">
    <property type="entry name" value="Fim_isopep_form_D2_dom"/>
</dbReference>
<dbReference type="NCBIfam" id="NF033902">
    <property type="entry name" value="iso_D2_wall_anc"/>
    <property type="match status" value="1"/>
</dbReference>
<dbReference type="InterPro" id="IPR048052">
    <property type="entry name" value="FM1-like"/>
</dbReference>
<dbReference type="AlphaFoldDB" id="A0A6N2Z276"/>
<keyword evidence="4" id="KW-0572">Peptidoglycan-anchor</keyword>
<keyword evidence="2" id="KW-0964">Secreted</keyword>
<organism evidence="10">
    <name type="scientific">Collinsella intestinalis</name>
    <dbReference type="NCBI Taxonomy" id="147207"/>
    <lineage>
        <taxon>Bacteria</taxon>
        <taxon>Bacillati</taxon>
        <taxon>Actinomycetota</taxon>
        <taxon>Coriobacteriia</taxon>
        <taxon>Coriobacteriales</taxon>
        <taxon>Coriobacteriaceae</taxon>
        <taxon>Collinsella</taxon>
    </lineage>
</organism>
<evidence type="ECO:0000313" key="10">
    <source>
        <dbReference type="EMBL" id="VYT72583.1"/>
    </source>
</evidence>
<name>A0A6N2Z276_9ACTN</name>
<feature type="transmembrane region" description="Helical" evidence="5">
    <location>
        <begin position="520"/>
        <end position="540"/>
    </location>
</feature>
<dbReference type="EMBL" id="CACRTN010000010">
    <property type="protein sequence ID" value="VYT72583.1"/>
    <property type="molecule type" value="Genomic_DNA"/>
</dbReference>
<dbReference type="InterPro" id="IPR032334">
    <property type="entry name" value="GramPos_pilinBB"/>
</dbReference>
<evidence type="ECO:0000259" key="7">
    <source>
        <dbReference type="Pfam" id="PF00746"/>
    </source>
</evidence>
<feature type="signal peptide" evidence="6">
    <location>
        <begin position="1"/>
        <end position="32"/>
    </location>
</feature>
<feature type="domain" description="Gram-positive pilin backbone subunit 2 Cna-B-like" evidence="8">
    <location>
        <begin position="226"/>
        <end position="346"/>
    </location>
</feature>
<evidence type="ECO:0000256" key="3">
    <source>
        <dbReference type="ARBA" id="ARBA00022729"/>
    </source>
</evidence>
<dbReference type="Pfam" id="PF17802">
    <property type="entry name" value="SpaA"/>
    <property type="match status" value="1"/>
</dbReference>
<dbReference type="Pfam" id="PF16569">
    <property type="entry name" value="GramPos_pilinBB"/>
    <property type="match status" value="1"/>
</dbReference>